<dbReference type="AlphaFoldDB" id="A0A1I4XD03"/>
<dbReference type="Pfam" id="PF01048">
    <property type="entry name" value="PNP_UDP_1"/>
    <property type="match status" value="1"/>
</dbReference>
<gene>
    <name evidence="2" type="ORF">SAMN04489713_101819</name>
</gene>
<protein>
    <submittedName>
        <fullName evidence="2">4-hydroxy-3-methylbut-2-enyl diphosphate reductase</fullName>
    </submittedName>
</protein>
<accession>A0A1I4XD03</accession>
<organism evidence="2 3">
    <name type="scientific">Actinomadura madurae</name>
    <dbReference type="NCBI Taxonomy" id="1993"/>
    <lineage>
        <taxon>Bacteria</taxon>
        <taxon>Bacillati</taxon>
        <taxon>Actinomycetota</taxon>
        <taxon>Actinomycetes</taxon>
        <taxon>Streptosporangiales</taxon>
        <taxon>Thermomonosporaceae</taxon>
        <taxon>Actinomadura</taxon>
    </lineage>
</organism>
<proteinExistence type="predicted"/>
<reference evidence="2 3" key="1">
    <citation type="submission" date="2016-10" db="EMBL/GenBank/DDBJ databases">
        <authorList>
            <person name="de Groot N.N."/>
        </authorList>
    </citation>
    <scope>NUCLEOTIDE SEQUENCE [LARGE SCALE GENOMIC DNA]</scope>
    <source>
        <strain evidence="2 3">DSM 43067</strain>
    </source>
</reference>
<dbReference type="EMBL" id="FOVH01000001">
    <property type="protein sequence ID" value="SFN23655.1"/>
    <property type="molecule type" value="Genomic_DNA"/>
</dbReference>
<dbReference type="SUPFAM" id="SSF53167">
    <property type="entry name" value="Purine and uridine phosphorylases"/>
    <property type="match status" value="1"/>
</dbReference>
<dbReference type="eggNOG" id="COG0775">
    <property type="taxonomic scope" value="Bacteria"/>
</dbReference>
<dbReference type="InterPro" id="IPR000845">
    <property type="entry name" value="Nucleoside_phosphorylase_d"/>
</dbReference>
<evidence type="ECO:0000313" key="3">
    <source>
        <dbReference type="Proteomes" id="UP000183413"/>
    </source>
</evidence>
<dbReference type="Gene3D" id="3.40.50.1580">
    <property type="entry name" value="Nucleoside phosphorylase domain"/>
    <property type="match status" value="1"/>
</dbReference>
<dbReference type="InterPro" id="IPR035994">
    <property type="entry name" value="Nucleoside_phosphorylase_sf"/>
</dbReference>
<name>A0A1I4XD03_9ACTN</name>
<dbReference type="STRING" id="1993.SAMN04489713_101819"/>
<evidence type="ECO:0000313" key="2">
    <source>
        <dbReference type="EMBL" id="SFN23655.1"/>
    </source>
</evidence>
<sequence>MLGPVVCAALGMEARAVRRGLTRTPVVVVGYRARHAARLPGACAALVTVGFGGALDERLRPGDVLVADEIRGPEPDAAATPCSAPRLLAAELIRDGLSVQTGPLVTTDHVVRGGERALWAARGARAADMESAVVAARAGGLPVAAVRVVVDGPGHPLWHPGMIGRGLAGRRVLARIGPALERWSVLLVRGEEDSGDRPAAPRMP</sequence>
<dbReference type="GO" id="GO:0003824">
    <property type="term" value="F:catalytic activity"/>
    <property type="evidence" value="ECO:0007669"/>
    <property type="project" value="InterPro"/>
</dbReference>
<dbReference type="Proteomes" id="UP000183413">
    <property type="component" value="Unassembled WGS sequence"/>
</dbReference>
<feature type="domain" description="Nucleoside phosphorylase" evidence="1">
    <location>
        <begin position="42"/>
        <end position="152"/>
    </location>
</feature>
<evidence type="ECO:0000259" key="1">
    <source>
        <dbReference type="Pfam" id="PF01048"/>
    </source>
</evidence>
<keyword evidence="3" id="KW-1185">Reference proteome</keyword>
<dbReference type="InParanoid" id="A0A1I4XD03"/>
<dbReference type="GO" id="GO:0009116">
    <property type="term" value="P:nucleoside metabolic process"/>
    <property type="evidence" value="ECO:0007669"/>
    <property type="project" value="InterPro"/>
</dbReference>